<evidence type="ECO:0000256" key="1">
    <source>
        <dbReference type="ARBA" id="ARBA00009156"/>
    </source>
</evidence>
<evidence type="ECO:0000259" key="5">
    <source>
        <dbReference type="Pfam" id="PF02782"/>
    </source>
</evidence>
<sequence>MKKYFLGIDNGGTVAKAALFDEKGMEVGVASETIPFTSAGGGWAERDMHSMWKANCRIIKKVLRDSVIAPQKIAGIGCTGHGKGLYLWGKNDTPVYPGIVSTDTRAWEYPLRWQKDGTAARVYVKTFQKILACQPVSLLAWFRDHNPDILSRVRWIFEAKDFVRYMLTGEAAAEITDYSGSGLMNIRDGCFDIGLLKEYGIAECMGALPPLVKSAELAGRISKKAAMATGLVEGTPVAGGMFDIDACAVASGVIDPENICVVAGTWSINEYVSRFPVTDGSVMMNSLFCLPEYFLIEESSPTSAGNYEWFIHFFLEKEKAEATASGLSVFEVADRMAAQIAPEECDLLFLPFLFGSNYNPEARAGFLGFSAAHTRAHMIRAVLEGIAFSHKTHLEKLVTSRRNLMQREAPPQGIPPNPEPEINEKRTVVRLTGGAAKSRLWVQIFADVFQMPIETVISSEPGALGAAIAAAVACGEYRDLREAAGYMVHLADRFDPDTGKSDIYEHKYSLYRDMTGSLDQTWSGFKR</sequence>
<evidence type="ECO:0000256" key="3">
    <source>
        <dbReference type="ARBA" id="ARBA00022777"/>
    </source>
</evidence>
<dbReference type="InterPro" id="IPR050406">
    <property type="entry name" value="FGGY_Carb_Kinase"/>
</dbReference>
<gene>
    <name evidence="6" type="ORF">SPIRO4BDMA_70269</name>
</gene>
<reference evidence="6" key="1">
    <citation type="submission" date="2017-02" db="EMBL/GenBank/DDBJ databases">
        <authorList>
            <person name="Regsiter A."/>
            <person name="William W."/>
        </authorList>
    </citation>
    <scope>NUCLEOTIDE SEQUENCE</scope>
    <source>
        <strain evidence="6">BdmA 4</strain>
    </source>
</reference>
<dbReference type="EMBL" id="FWDO01000007">
    <property type="protein sequence ID" value="SLM19845.1"/>
    <property type="molecule type" value="Genomic_DNA"/>
</dbReference>
<dbReference type="InterPro" id="IPR000577">
    <property type="entry name" value="Carb_kinase_FGGY"/>
</dbReference>
<keyword evidence="3 6" id="KW-0418">Kinase</keyword>
<proteinExistence type="inferred from homology"/>
<dbReference type="SUPFAM" id="SSF53067">
    <property type="entry name" value="Actin-like ATPase domain"/>
    <property type="match status" value="2"/>
</dbReference>
<dbReference type="AlphaFoldDB" id="A0A3P3XU88"/>
<keyword evidence="2" id="KW-0808">Transferase</keyword>
<dbReference type="Pfam" id="PF02782">
    <property type="entry name" value="FGGY_C"/>
    <property type="match status" value="1"/>
</dbReference>
<evidence type="ECO:0000259" key="4">
    <source>
        <dbReference type="Pfam" id="PF00370"/>
    </source>
</evidence>
<dbReference type="PANTHER" id="PTHR43095:SF3">
    <property type="entry name" value="L-XYLULOSE_3-KETO-L-GULONATE KINASE"/>
    <property type="match status" value="1"/>
</dbReference>
<dbReference type="InterPro" id="IPR018485">
    <property type="entry name" value="FGGY_C"/>
</dbReference>
<dbReference type="GO" id="GO:0005975">
    <property type="term" value="P:carbohydrate metabolic process"/>
    <property type="evidence" value="ECO:0007669"/>
    <property type="project" value="InterPro"/>
</dbReference>
<dbReference type="Gene3D" id="3.30.420.40">
    <property type="match status" value="2"/>
</dbReference>
<comment type="similarity">
    <text evidence="1">Belongs to the FGGY kinase family.</text>
</comment>
<dbReference type="Pfam" id="PF00370">
    <property type="entry name" value="FGGY_N"/>
    <property type="match status" value="1"/>
</dbReference>
<dbReference type="GO" id="GO:0016301">
    <property type="term" value="F:kinase activity"/>
    <property type="evidence" value="ECO:0007669"/>
    <property type="project" value="UniProtKB-KW"/>
</dbReference>
<evidence type="ECO:0000256" key="2">
    <source>
        <dbReference type="ARBA" id="ARBA00022679"/>
    </source>
</evidence>
<organism evidence="6">
    <name type="scientific">uncultured spirochete</name>
    <dbReference type="NCBI Taxonomy" id="156406"/>
    <lineage>
        <taxon>Bacteria</taxon>
        <taxon>Pseudomonadati</taxon>
        <taxon>Spirochaetota</taxon>
        <taxon>Spirochaetia</taxon>
        <taxon>Spirochaetales</taxon>
        <taxon>environmental samples</taxon>
    </lineage>
</organism>
<feature type="domain" description="Carbohydrate kinase FGGY C-terminal" evidence="5">
    <location>
        <begin position="261"/>
        <end position="474"/>
    </location>
</feature>
<dbReference type="InterPro" id="IPR018484">
    <property type="entry name" value="FGGY_N"/>
</dbReference>
<dbReference type="CDD" id="cd07802">
    <property type="entry name" value="ASKHA_NBD_FGGY_EcLyxK-like"/>
    <property type="match status" value="1"/>
</dbReference>
<name>A0A3P3XU88_9SPIR</name>
<dbReference type="PANTHER" id="PTHR43095">
    <property type="entry name" value="SUGAR KINASE"/>
    <property type="match status" value="1"/>
</dbReference>
<accession>A0A3P3XU88</accession>
<feature type="domain" description="Carbohydrate kinase FGGY N-terminal" evidence="4">
    <location>
        <begin position="4"/>
        <end position="248"/>
    </location>
</feature>
<protein>
    <submittedName>
        <fullName evidence="6">Carbohydrate kinase FGGY family protein</fullName>
    </submittedName>
</protein>
<dbReference type="PIRSF" id="PIRSF000538">
    <property type="entry name" value="GlpK"/>
    <property type="match status" value="1"/>
</dbReference>
<dbReference type="InterPro" id="IPR043129">
    <property type="entry name" value="ATPase_NBD"/>
</dbReference>
<evidence type="ECO:0000313" key="6">
    <source>
        <dbReference type="EMBL" id="SLM19845.1"/>
    </source>
</evidence>